<feature type="compositionally biased region" description="Basic residues" evidence="5">
    <location>
        <begin position="411"/>
        <end position="423"/>
    </location>
</feature>
<protein>
    <submittedName>
        <fullName evidence="7">Carbamoylphosphate synthase large subunit</fullName>
    </submittedName>
</protein>
<gene>
    <name evidence="7" type="ORF">WMO62_08710</name>
</gene>
<dbReference type="PANTHER" id="PTHR43585:SF2">
    <property type="entry name" value="ATP-GRASP ENZYME FSQD"/>
    <property type="match status" value="1"/>
</dbReference>
<keyword evidence="1" id="KW-0436">Ligase</keyword>
<evidence type="ECO:0000313" key="8">
    <source>
        <dbReference type="Proteomes" id="UP001470288"/>
    </source>
</evidence>
<dbReference type="PROSITE" id="PS50975">
    <property type="entry name" value="ATP_GRASP"/>
    <property type="match status" value="1"/>
</dbReference>
<dbReference type="InterPro" id="IPR052032">
    <property type="entry name" value="ATP-dep_AA_Ligase"/>
</dbReference>
<dbReference type="InterPro" id="IPR011761">
    <property type="entry name" value="ATP-grasp"/>
</dbReference>
<proteinExistence type="predicted"/>
<evidence type="ECO:0000256" key="2">
    <source>
        <dbReference type="ARBA" id="ARBA00022741"/>
    </source>
</evidence>
<name>A0ABV1I182_9FIRM</name>
<organism evidence="7 8">
    <name type="scientific">Hominiventricola aquisgranensis</name>
    <dbReference type="NCBI Taxonomy" id="3133164"/>
    <lineage>
        <taxon>Bacteria</taxon>
        <taxon>Bacillati</taxon>
        <taxon>Bacillota</taxon>
        <taxon>Clostridia</taxon>
        <taxon>Lachnospirales</taxon>
        <taxon>Lachnospiraceae</taxon>
        <taxon>Hominiventricola</taxon>
    </lineage>
</organism>
<keyword evidence="8" id="KW-1185">Reference proteome</keyword>
<keyword evidence="2 4" id="KW-0547">Nucleotide-binding</keyword>
<evidence type="ECO:0000256" key="5">
    <source>
        <dbReference type="SAM" id="MobiDB-lite"/>
    </source>
</evidence>
<dbReference type="InterPro" id="IPR013815">
    <property type="entry name" value="ATP_grasp_subdomain_1"/>
</dbReference>
<feature type="domain" description="ATP-grasp" evidence="6">
    <location>
        <begin position="119"/>
        <end position="316"/>
    </location>
</feature>
<sequence>MPNFIFISPAFPGNYENFCVALRANGVNVLGIGDTPYDCLSPRLKSALTEYYRVENMENYDEMFRAVAFLSFHHGKIDYLESNNEYWLTQDARLREDFHITTGLQPKDMDLIKYKSKMKAGYEKAGIPCARYHLISDLTSAQNFIREVGYPVIVKPDCGVGANDTWKLTCEAELLDFFRHLPSIPYIMEEYVPGEICSYDAIVNSKGSPLFETGNITPISIMDCVNDHNSIKFYIVDQLAEDLKTCGRACLKAFKVHRRFVHLEFFRLLEDHPYLGKKGQVVGLEVNMRPSGGPTPDMINFAYNINCYQYYADMMIYDKLRHKTKTSPAFCVYVGRWKEHPYAHTHQEILEHWDKYLKVSEELPEVLAHGMGNYMYLARFESKEQMDTFCQYALEIKEPEVLPEIPVKKTTRVRKTAGAKRSSKISQKGSENS</sequence>
<evidence type="ECO:0000256" key="4">
    <source>
        <dbReference type="PROSITE-ProRule" id="PRU00409"/>
    </source>
</evidence>
<dbReference type="Gene3D" id="3.30.470.20">
    <property type="entry name" value="ATP-grasp fold, B domain"/>
    <property type="match status" value="1"/>
</dbReference>
<evidence type="ECO:0000256" key="1">
    <source>
        <dbReference type="ARBA" id="ARBA00022598"/>
    </source>
</evidence>
<evidence type="ECO:0000256" key="3">
    <source>
        <dbReference type="ARBA" id="ARBA00022840"/>
    </source>
</evidence>
<dbReference type="Proteomes" id="UP001470288">
    <property type="component" value="Unassembled WGS sequence"/>
</dbReference>
<dbReference type="Gene3D" id="3.30.1490.20">
    <property type="entry name" value="ATP-grasp fold, A domain"/>
    <property type="match status" value="1"/>
</dbReference>
<accession>A0ABV1I182</accession>
<dbReference type="SUPFAM" id="SSF56059">
    <property type="entry name" value="Glutathione synthetase ATP-binding domain-like"/>
    <property type="match status" value="1"/>
</dbReference>
<evidence type="ECO:0000259" key="6">
    <source>
        <dbReference type="PROSITE" id="PS50975"/>
    </source>
</evidence>
<dbReference type="PANTHER" id="PTHR43585">
    <property type="entry name" value="FUMIPYRROLE BIOSYNTHESIS PROTEIN C"/>
    <property type="match status" value="1"/>
</dbReference>
<dbReference type="EMBL" id="JBBMFC010000013">
    <property type="protein sequence ID" value="MEQ2578919.1"/>
    <property type="molecule type" value="Genomic_DNA"/>
</dbReference>
<feature type="region of interest" description="Disordered" evidence="5">
    <location>
        <begin position="411"/>
        <end position="433"/>
    </location>
</feature>
<dbReference type="RefSeq" id="WP_349144449.1">
    <property type="nucleotide sequence ID" value="NZ_JBBMFC010000013.1"/>
</dbReference>
<keyword evidence="3 4" id="KW-0067">ATP-binding</keyword>
<reference evidence="7 8" key="1">
    <citation type="submission" date="2024-03" db="EMBL/GenBank/DDBJ databases">
        <title>Human intestinal bacterial collection.</title>
        <authorList>
            <person name="Pauvert C."/>
            <person name="Hitch T.C.A."/>
            <person name="Clavel T."/>
        </authorList>
    </citation>
    <scope>NUCLEOTIDE SEQUENCE [LARGE SCALE GENOMIC DNA]</scope>
    <source>
        <strain evidence="7 8">CLA-AA-H78B</strain>
    </source>
</reference>
<evidence type="ECO:0000313" key="7">
    <source>
        <dbReference type="EMBL" id="MEQ2578919.1"/>
    </source>
</evidence>
<feature type="compositionally biased region" description="Polar residues" evidence="5">
    <location>
        <begin position="424"/>
        <end position="433"/>
    </location>
</feature>
<comment type="caution">
    <text evidence="7">The sequence shown here is derived from an EMBL/GenBank/DDBJ whole genome shotgun (WGS) entry which is preliminary data.</text>
</comment>